<dbReference type="RefSeq" id="XP_065329007.1">
    <property type="nucleotide sequence ID" value="XM_065472935.1"/>
</dbReference>
<dbReference type="Proteomes" id="UP001334084">
    <property type="component" value="Chromosome 3"/>
</dbReference>
<dbReference type="GeneID" id="90540679"/>
<dbReference type="EMBL" id="CP142728">
    <property type="protein sequence ID" value="WUR02862.1"/>
    <property type="molecule type" value="Genomic_DNA"/>
</dbReference>
<dbReference type="KEGG" id="vnx:VNE69_03083"/>
<accession>A0AAX4JA65</accession>
<keyword evidence="2" id="KW-1185">Reference proteome</keyword>
<sequence>MVVYDSKDTITYSDILNEDIEKKLNRVKVLKKYTIYINNSETHFDNNSSSFTGGYNSYYEEYLKKRKSNNLNFSNSIKLEDHEKVQDLNEIYDDGGLMVRILDSSLYVNSEKFIKHDKVIIKIDKEEYNGIIACVDTADIVIKTKDGKRNRVNIETIKKGNFKIIKQ</sequence>
<evidence type="ECO:0000313" key="1">
    <source>
        <dbReference type="EMBL" id="WUR02862.1"/>
    </source>
</evidence>
<protein>
    <submittedName>
        <fullName evidence="1">BRMS1-like transcriptional repressor</fullName>
    </submittedName>
</protein>
<gene>
    <name evidence="1" type="ORF">VNE69_03083</name>
</gene>
<organism evidence="1 2">
    <name type="scientific">Vairimorpha necatrix</name>
    <dbReference type="NCBI Taxonomy" id="6039"/>
    <lineage>
        <taxon>Eukaryota</taxon>
        <taxon>Fungi</taxon>
        <taxon>Fungi incertae sedis</taxon>
        <taxon>Microsporidia</taxon>
        <taxon>Nosematidae</taxon>
        <taxon>Vairimorpha</taxon>
    </lineage>
</organism>
<dbReference type="AlphaFoldDB" id="A0AAX4JA65"/>
<name>A0AAX4JA65_9MICR</name>
<evidence type="ECO:0000313" key="2">
    <source>
        <dbReference type="Proteomes" id="UP001334084"/>
    </source>
</evidence>
<reference evidence="1" key="1">
    <citation type="journal article" date="2024" name="BMC Genomics">
        <title>Functional annotation of a divergent genome using sequence and structure-based similarity.</title>
        <authorList>
            <person name="Svedberg D."/>
            <person name="Winiger R.R."/>
            <person name="Berg A."/>
            <person name="Sharma H."/>
            <person name="Tellgren-Roth C."/>
            <person name="Debrunner-Vossbrinck B.A."/>
            <person name="Vossbrinck C.R."/>
            <person name="Barandun J."/>
        </authorList>
    </citation>
    <scope>NUCLEOTIDE SEQUENCE</scope>
    <source>
        <strain evidence="1">Illinois isolate</strain>
    </source>
</reference>
<proteinExistence type="predicted"/>